<dbReference type="AlphaFoldDB" id="A0A7S0BRJ8"/>
<dbReference type="Gene3D" id="2.60.40.2130">
    <property type="entry name" value="F-spondin domain"/>
    <property type="match status" value="1"/>
</dbReference>
<protein>
    <recommendedName>
        <fullName evidence="2">Spondin domain-containing protein</fullName>
    </recommendedName>
</protein>
<reference evidence="3" key="1">
    <citation type="submission" date="2021-01" db="EMBL/GenBank/DDBJ databases">
        <authorList>
            <person name="Corre E."/>
            <person name="Pelletier E."/>
            <person name="Niang G."/>
            <person name="Scheremetjew M."/>
            <person name="Finn R."/>
            <person name="Kale V."/>
            <person name="Holt S."/>
            <person name="Cochrane G."/>
            <person name="Meng A."/>
            <person name="Brown T."/>
            <person name="Cohen L."/>
        </authorList>
    </citation>
    <scope>NUCLEOTIDE SEQUENCE</scope>
    <source>
        <strain evidence="3">UTEX LB 2760</strain>
    </source>
</reference>
<dbReference type="PANTHER" id="PTHR11311">
    <property type="entry name" value="SPONDIN"/>
    <property type="match status" value="1"/>
</dbReference>
<name>A0A7S0BRJ8_9RHOD</name>
<evidence type="ECO:0000256" key="1">
    <source>
        <dbReference type="SAM" id="SignalP"/>
    </source>
</evidence>
<evidence type="ECO:0000259" key="2">
    <source>
        <dbReference type="PROSITE" id="PS51020"/>
    </source>
</evidence>
<evidence type="ECO:0000313" key="3">
    <source>
        <dbReference type="EMBL" id="CAD8401424.1"/>
    </source>
</evidence>
<gene>
    <name evidence="3" type="ORF">RMAR0315_LOCUS11428</name>
</gene>
<organism evidence="3">
    <name type="scientific">Rhodosorus marinus</name>
    <dbReference type="NCBI Taxonomy" id="101924"/>
    <lineage>
        <taxon>Eukaryota</taxon>
        <taxon>Rhodophyta</taxon>
        <taxon>Stylonematophyceae</taxon>
        <taxon>Stylonematales</taxon>
        <taxon>Stylonemataceae</taxon>
        <taxon>Rhodosorus</taxon>
    </lineage>
</organism>
<feature type="signal peptide" evidence="1">
    <location>
        <begin position="1"/>
        <end position="20"/>
    </location>
</feature>
<dbReference type="Pfam" id="PF06468">
    <property type="entry name" value="Spond_N"/>
    <property type="match status" value="1"/>
</dbReference>
<feature type="domain" description="Spondin" evidence="2">
    <location>
        <begin position="30"/>
        <end position="219"/>
    </location>
</feature>
<keyword evidence="1" id="KW-0732">Signal</keyword>
<dbReference type="PANTHER" id="PTHR11311:SF15">
    <property type="entry name" value="SPONDIN-2"/>
    <property type="match status" value="1"/>
</dbReference>
<dbReference type="GO" id="GO:0007155">
    <property type="term" value="P:cell adhesion"/>
    <property type="evidence" value="ECO:0007669"/>
    <property type="project" value="TreeGrafter"/>
</dbReference>
<dbReference type="PROSITE" id="PS51020">
    <property type="entry name" value="SPONDIN"/>
    <property type="match status" value="1"/>
</dbReference>
<dbReference type="EMBL" id="HBEK01020962">
    <property type="protein sequence ID" value="CAD8401424.1"/>
    <property type="molecule type" value="Transcribed_RNA"/>
</dbReference>
<dbReference type="GO" id="GO:0031012">
    <property type="term" value="C:extracellular matrix"/>
    <property type="evidence" value="ECO:0007669"/>
    <property type="project" value="TreeGrafter"/>
</dbReference>
<dbReference type="NCBIfam" id="NF038123">
    <property type="entry name" value="NF038123_dom"/>
    <property type="match status" value="1"/>
</dbReference>
<proteinExistence type="predicted"/>
<dbReference type="InterPro" id="IPR038678">
    <property type="entry name" value="Spondin_N_sf"/>
</dbReference>
<feature type="chain" id="PRO_5031158838" description="Spondin domain-containing protein" evidence="1">
    <location>
        <begin position="21"/>
        <end position="232"/>
    </location>
</feature>
<dbReference type="InterPro" id="IPR051418">
    <property type="entry name" value="Spondin/Thrombospondin_T1"/>
</dbReference>
<sequence length="232" mass="25673">MFTRMMLFIAAVVFAVSAHASPVGLDTVARPGHFPCEGSAIYKIVIKYLWTGATHPDAYPPNGYFSPTVVASHGIGLYVWTPHGYSSKGVEVVAEKGSTDTLLKELEAQKGRNVYDIHYTEERTEDGSEKVKLLLKLDYTRTYASGISMLVPSPDWFTGFDNVNLCDEKKGKWVKSYKQNLSVWDAGTDKGKDFKSPNKNQSPKEPIESILGSRFSSIPVGTVKMILVSKKK</sequence>
<accession>A0A7S0BRJ8</accession>
<dbReference type="InterPro" id="IPR009465">
    <property type="entry name" value="Spondin_N"/>
</dbReference>